<dbReference type="PATRIC" id="fig|1276258.3.peg.830"/>
<gene>
    <name evidence="2" type="ORF">SAPIS_v1c08090</name>
</gene>
<dbReference type="HOGENOM" id="CLU_1000785_0_0_14"/>
<dbReference type="OrthoDB" id="10003878at2"/>
<keyword evidence="1" id="KW-0812">Transmembrane</keyword>
<feature type="transmembrane region" description="Helical" evidence="1">
    <location>
        <begin position="42"/>
        <end position="65"/>
    </location>
</feature>
<feature type="transmembrane region" description="Helical" evidence="1">
    <location>
        <begin position="156"/>
        <end position="176"/>
    </location>
</feature>
<dbReference type="RefSeq" id="WP_023789957.1">
    <property type="nucleotide sequence ID" value="NC_022998.1"/>
</dbReference>
<name>V5RJB9_SPIAP</name>
<dbReference type="Proteomes" id="UP000018550">
    <property type="component" value="Chromosome"/>
</dbReference>
<accession>V5RJB9</accession>
<sequence>MKEKNYQLLISSVWLLYIGSAIGTIIYNLINDNEPTITQDFTGVIILYSFSIGYALINTLALIIITLKKVKVYPEIIGLISTVGFILLGLSILTTRNGVTIIFIPFFVLLAILFLCKELIIKKSNILKMEINENTREESVFDKNQKSNVEIKNFRVLFYFSYLCSLLLELGFIYSISKNQNVFSLGNHSFIVYLLVLVLFEFCSIYVKIKIIYFFKVDLKTNFDIKLHKLCKATIYIPFIHYFFWIPCFIIKSVCLKKRGVFIGKNLYFYETQTFLNE</sequence>
<dbReference type="EMBL" id="CP006682">
    <property type="protein sequence ID" value="AHB36654.1"/>
    <property type="molecule type" value="Genomic_DNA"/>
</dbReference>
<evidence type="ECO:0000313" key="2">
    <source>
        <dbReference type="EMBL" id="AHB36654.1"/>
    </source>
</evidence>
<evidence type="ECO:0000313" key="3">
    <source>
        <dbReference type="Proteomes" id="UP000018550"/>
    </source>
</evidence>
<dbReference type="AlphaFoldDB" id="V5RJB9"/>
<keyword evidence="1" id="KW-0472">Membrane</keyword>
<dbReference type="KEGG" id="sapi:SAPIS_v1c08090"/>
<feature type="transmembrane region" description="Helical" evidence="1">
    <location>
        <begin position="188"/>
        <end position="209"/>
    </location>
</feature>
<evidence type="ECO:0000256" key="1">
    <source>
        <dbReference type="SAM" id="Phobius"/>
    </source>
</evidence>
<keyword evidence="1" id="KW-1133">Transmembrane helix</keyword>
<keyword evidence="3" id="KW-1185">Reference proteome</keyword>
<feature type="transmembrane region" description="Helical" evidence="1">
    <location>
        <begin position="72"/>
        <end position="93"/>
    </location>
</feature>
<reference evidence="2 3" key="1">
    <citation type="journal article" date="2014" name="Genome Announc.">
        <title>Complete Genome Sequence of Spiroplasma apis B31T (ATCC 33834), a Bacterium Associated with May Disease of Honeybees (Apis mellifera).</title>
        <authorList>
            <person name="Ku C."/>
            <person name="Lo W.S."/>
            <person name="Chen L.L."/>
            <person name="Kuo C.H."/>
        </authorList>
    </citation>
    <scope>NUCLEOTIDE SEQUENCE [LARGE SCALE GENOMIC DNA]</scope>
    <source>
        <strain evidence="2">B31</strain>
    </source>
</reference>
<protein>
    <recommendedName>
        <fullName evidence="4">Transmembrane protein</fullName>
    </recommendedName>
</protein>
<proteinExistence type="predicted"/>
<feature type="transmembrane region" description="Helical" evidence="1">
    <location>
        <begin position="230"/>
        <end position="247"/>
    </location>
</feature>
<evidence type="ECO:0008006" key="4">
    <source>
        <dbReference type="Google" id="ProtNLM"/>
    </source>
</evidence>
<feature type="transmembrane region" description="Helical" evidence="1">
    <location>
        <begin position="12"/>
        <end position="30"/>
    </location>
</feature>
<organism evidence="2 3">
    <name type="scientific">Spiroplasma apis B31</name>
    <dbReference type="NCBI Taxonomy" id="1276258"/>
    <lineage>
        <taxon>Bacteria</taxon>
        <taxon>Bacillati</taxon>
        <taxon>Mycoplasmatota</taxon>
        <taxon>Mollicutes</taxon>
        <taxon>Entomoplasmatales</taxon>
        <taxon>Spiroplasmataceae</taxon>
        <taxon>Spiroplasma</taxon>
    </lineage>
</organism>
<feature type="transmembrane region" description="Helical" evidence="1">
    <location>
        <begin position="99"/>
        <end position="120"/>
    </location>
</feature>